<dbReference type="InterPro" id="IPR036942">
    <property type="entry name" value="Beta-barrel_TonB_sf"/>
</dbReference>
<gene>
    <name evidence="6" type="ordered locus">Ppha_1992</name>
</gene>
<dbReference type="eggNOG" id="COG4206">
    <property type="taxonomic scope" value="Bacteria"/>
</dbReference>
<reference evidence="6 7" key="1">
    <citation type="submission" date="2008-06" db="EMBL/GenBank/DDBJ databases">
        <title>Complete sequence of Pelodictyon phaeoclathratiforme BU-1.</title>
        <authorList>
            <consortium name="US DOE Joint Genome Institute"/>
            <person name="Lucas S."/>
            <person name="Copeland A."/>
            <person name="Lapidus A."/>
            <person name="Glavina del Rio T."/>
            <person name="Dalin E."/>
            <person name="Tice H."/>
            <person name="Bruce D."/>
            <person name="Goodwin L."/>
            <person name="Pitluck S."/>
            <person name="Schmutz J."/>
            <person name="Larimer F."/>
            <person name="Land M."/>
            <person name="Hauser L."/>
            <person name="Kyrpides N."/>
            <person name="Mikhailova N."/>
            <person name="Liu Z."/>
            <person name="Li T."/>
            <person name="Zhao F."/>
            <person name="Overmann J."/>
            <person name="Bryant D.A."/>
            <person name="Richardson P."/>
        </authorList>
    </citation>
    <scope>NUCLEOTIDE SEQUENCE [LARGE SCALE GENOMIC DNA]</scope>
    <source>
        <strain evidence="7">DSM 5477 / BU-1</strain>
    </source>
</reference>
<dbReference type="STRING" id="324925.Ppha_1992"/>
<evidence type="ECO:0000256" key="1">
    <source>
        <dbReference type="ARBA" id="ARBA00004442"/>
    </source>
</evidence>
<feature type="domain" description="TonB-dependent receptor plug" evidence="5">
    <location>
        <begin position="65"/>
        <end position="155"/>
    </location>
</feature>
<dbReference type="Gene3D" id="2.40.170.20">
    <property type="entry name" value="TonB-dependent receptor, beta-barrel domain"/>
    <property type="match status" value="1"/>
</dbReference>
<dbReference type="Proteomes" id="UP000002724">
    <property type="component" value="Chromosome"/>
</dbReference>
<dbReference type="InterPro" id="IPR037066">
    <property type="entry name" value="Plug_dom_sf"/>
</dbReference>
<evidence type="ECO:0000256" key="4">
    <source>
        <dbReference type="SAM" id="SignalP"/>
    </source>
</evidence>
<organism evidence="6 7">
    <name type="scientific">Pelodictyon phaeoclathratiforme (strain DSM 5477 / BU-1)</name>
    <dbReference type="NCBI Taxonomy" id="324925"/>
    <lineage>
        <taxon>Bacteria</taxon>
        <taxon>Pseudomonadati</taxon>
        <taxon>Chlorobiota</taxon>
        <taxon>Chlorobiia</taxon>
        <taxon>Chlorobiales</taxon>
        <taxon>Chlorobiaceae</taxon>
        <taxon>Chlorobium/Pelodictyon group</taxon>
        <taxon>Pelodictyon</taxon>
    </lineage>
</organism>
<keyword evidence="3" id="KW-0998">Cell outer membrane</keyword>
<evidence type="ECO:0000313" key="6">
    <source>
        <dbReference type="EMBL" id="ACF44204.1"/>
    </source>
</evidence>
<proteinExistence type="predicted"/>
<dbReference type="EMBL" id="CP001110">
    <property type="protein sequence ID" value="ACF44204.1"/>
    <property type="molecule type" value="Genomic_DNA"/>
</dbReference>
<keyword evidence="6" id="KW-0675">Receptor</keyword>
<comment type="subcellular location">
    <subcellularLocation>
        <location evidence="1">Cell outer membrane</location>
    </subcellularLocation>
</comment>
<feature type="signal peptide" evidence="4">
    <location>
        <begin position="1"/>
        <end position="27"/>
    </location>
</feature>
<dbReference type="AlphaFoldDB" id="B4SCJ9"/>
<protein>
    <submittedName>
        <fullName evidence="6">TonB-dependent receptor plug</fullName>
    </submittedName>
</protein>
<sequence precursor="true">MSATKMKGSMSFIMTLLLIQSANIASAEPVVLDGINVTAPSVSKRDDLDPESITNPYRVESSASFGTEIFTRKEIAAYAPKDLFDLLNKAAGMNLTYQGRRSPFSLDQRGGGQLTYILDGAVLPSSSSRILQKIPLQDIEEIQIVRGATSLALGPTRTPGQWGTTSGVNTGFIVIRTKHPQKTEGVVSAYTEKSGSLPFATGENLYAGTRFGTAASSLRGYVAGGAAAYDRSSNDRWFDGQNGQSGMINAGVTVGKLSVDATGYTDTGRLEMQRGVTYSGALAPDKWYYDPLTTSLLSSTVTMAWNRDQVTILSLFKTRYEQEEHNESFANAMVSLRNYSEESSGYSIRHNAQFGNTLVQLGWQINNSNGFGPNLSNPYNNFDTTVKGWSCSVEQKLFDGALSLDGGYRRDLTHSDVSSTVAAKPLANHDVDMEAAQVVALGARWKMNELLALNARYFHGDEGTPSDFTMTTQSGAPLHAEKQKRFELALEAAPASYFKPMLTWFSYDIDNQKSVLAMGNNVLQTYTVNGETYYYYTEADVLRRGIELAVKGDVRQSTSYSFSWTHLTTNSTTTNGVTTDGVGVSTPENYFSALLSHSWEKYRANLSIKQVSSWQTSASPVGIQNADLGEYTTVDANIMRTFTFSGSRLTATLYGHNLGDVHYSTRYVTGYYPDRGRTLGLELSMAF</sequence>
<evidence type="ECO:0000256" key="3">
    <source>
        <dbReference type="ARBA" id="ARBA00023237"/>
    </source>
</evidence>
<keyword evidence="2" id="KW-0472">Membrane</keyword>
<dbReference type="Pfam" id="PF07715">
    <property type="entry name" value="Plug"/>
    <property type="match status" value="1"/>
</dbReference>
<dbReference type="HOGENOM" id="CLU_025327_0_0_10"/>
<dbReference type="OrthoDB" id="9768177at2"/>
<dbReference type="SUPFAM" id="SSF56935">
    <property type="entry name" value="Porins"/>
    <property type="match status" value="1"/>
</dbReference>
<dbReference type="KEGG" id="pph:Ppha_1992"/>
<dbReference type="RefSeq" id="WP_012508684.1">
    <property type="nucleotide sequence ID" value="NC_011060.1"/>
</dbReference>
<evidence type="ECO:0000313" key="7">
    <source>
        <dbReference type="Proteomes" id="UP000002724"/>
    </source>
</evidence>
<feature type="chain" id="PRO_5002822788" evidence="4">
    <location>
        <begin position="28"/>
        <end position="687"/>
    </location>
</feature>
<dbReference type="InterPro" id="IPR012910">
    <property type="entry name" value="Plug_dom"/>
</dbReference>
<accession>B4SCJ9</accession>
<dbReference type="GO" id="GO:0009279">
    <property type="term" value="C:cell outer membrane"/>
    <property type="evidence" value="ECO:0007669"/>
    <property type="project" value="UniProtKB-SubCell"/>
</dbReference>
<keyword evidence="7" id="KW-1185">Reference proteome</keyword>
<evidence type="ECO:0000256" key="2">
    <source>
        <dbReference type="ARBA" id="ARBA00023136"/>
    </source>
</evidence>
<evidence type="ECO:0000259" key="5">
    <source>
        <dbReference type="Pfam" id="PF07715"/>
    </source>
</evidence>
<keyword evidence="4" id="KW-0732">Signal</keyword>
<name>B4SCJ9_PELPB</name>
<dbReference type="Gene3D" id="2.170.130.10">
    <property type="entry name" value="TonB-dependent receptor, plug domain"/>
    <property type="match status" value="1"/>
</dbReference>